<protein>
    <submittedName>
        <fullName evidence="2">Uncharacterized protein</fullName>
    </submittedName>
</protein>
<dbReference type="Proteomes" id="UP000642014">
    <property type="component" value="Unassembled WGS sequence"/>
</dbReference>
<feature type="region of interest" description="Disordered" evidence="1">
    <location>
        <begin position="1"/>
        <end position="52"/>
    </location>
</feature>
<accession>A0AAV4KDQ0</accession>
<evidence type="ECO:0000256" key="1">
    <source>
        <dbReference type="SAM" id="MobiDB-lite"/>
    </source>
</evidence>
<dbReference type="EMBL" id="BMSJ01000002">
    <property type="protein sequence ID" value="GGR16480.1"/>
    <property type="molecule type" value="Genomic_DNA"/>
</dbReference>
<gene>
    <name evidence="2" type="ORF">GCM10010497_18500</name>
</gene>
<sequence>MSEIPAPPAAPPHAATRPASLPQPAARPAPRGIRSASTAPARPGGPKEPARV</sequence>
<reference evidence="2 3" key="1">
    <citation type="journal article" date="2014" name="Int. J. Syst. Evol. Microbiol.">
        <title>Complete genome sequence of Corynebacterium casei LMG S-19264T (=DSM 44701T), isolated from a smear-ripened cheese.</title>
        <authorList>
            <consortium name="US DOE Joint Genome Institute (JGI-PGF)"/>
            <person name="Walter F."/>
            <person name="Albersmeier A."/>
            <person name="Kalinowski J."/>
            <person name="Ruckert C."/>
        </authorList>
    </citation>
    <scope>NUCLEOTIDE SEQUENCE [LARGE SCALE GENOMIC DNA]</scope>
    <source>
        <strain evidence="2 3">JCM 4205</strain>
    </source>
</reference>
<evidence type="ECO:0000313" key="2">
    <source>
        <dbReference type="EMBL" id="GGR16480.1"/>
    </source>
</evidence>
<comment type="caution">
    <text evidence="2">The sequence shown here is derived from an EMBL/GenBank/DDBJ whole genome shotgun (WGS) entry which is preliminary data.</text>
</comment>
<evidence type="ECO:0000313" key="3">
    <source>
        <dbReference type="Proteomes" id="UP000642014"/>
    </source>
</evidence>
<dbReference type="AlphaFoldDB" id="A0AAV4KDQ0"/>
<name>A0AAV4KDQ0_9ACTN</name>
<feature type="compositionally biased region" description="Pro residues" evidence="1">
    <location>
        <begin position="1"/>
        <end position="11"/>
    </location>
</feature>
<organism evidence="2 3">
    <name type="scientific">Streptomyces cinereoruber</name>
    <dbReference type="NCBI Taxonomy" id="67260"/>
    <lineage>
        <taxon>Bacteria</taxon>
        <taxon>Bacillati</taxon>
        <taxon>Actinomycetota</taxon>
        <taxon>Actinomycetes</taxon>
        <taxon>Kitasatosporales</taxon>
        <taxon>Streptomycetaceae</taxon>
        <taxon>Streptomyces</taxon>
    </lineage>
</organism>
<proteinExistence type="predicted"/>